<sequence>MANSLAGKKIVIVGGTSGMGFAVAKFSLLDHAGEVVVASSKKDNVDGAVARLNAIIAEHKLSGKVEGAVVDAGDAESIKALMTKVGELDHLVWTAMGDISKGFPGNNPDEQRGIFDIKFWGAATAVQVAKFRPGGSLTQTSGTVLLRPQAKQSLLCGAAGALDGLTRGLAVDLAPVRVNVVAPGLVQTEFWDKMPMPQAQKDMLYEQYKNKLLLKHIANADEVADAFLFCMKCRYLTGQRIVVDGGLVLI</sequence>
<gene>
    <name evidence="4" type="ORF">SCHPADRAFT_616075</name>
</gene>
<dbReference type="AlphaFoldDB" id="A0A0H2R8S1"/>
<dbReference type="PRINTS" id="PR00081">
    <property type="entry name" value="GDHRDH"/>
</dbReference>
<reference evidence="4 5" key="1">
    <citation type="submission" date="2015-04" db="EMBL/GenBank/DDBJ databases">
        <title>Complete genome sequence of Schizopora paradoxa KUC8140, a cosmopolitan wood degrader in East Asia.</title>
        <authorList>
            <consortium name="DOE Joint Genome Institute"/>
            <person name="Min B."/>
            <person name="Park H."/>
            <person name="Jang Y."/>
            <person name="Kim J.-J."/>
            <person name="Kim K.H."/>
            <person name="Pangilinan J."/>
            <person name="Lipzen A."/>
            <person name="Riley R."/>
            <person name="Grigoriev I.V."/>
            <person name="Spatafora J.W."/>
            <person name="Choi I.-G."/>
        </authorList>
    </citation>
    <scope>NUCLEOTIDE SEQUENCE [LARGE SCALE GENOMIC DNA]</scope>
    <source>
        <strain evidence="4 5">KUC8140</strain>
    </source>
</reference>
<comment type="similarity">
    <text evidence="1">Belongs to the short-chain dehydrogenases/reductases (SDR) family.</text>
</comment>
<keyword evidence="2" id="KW-0521">NADP</keyword>
<evidence type="ECO:0000256" key="3">
    <source>
        <dbReference type="ARBA" id="ARBA00023002"/>
    </source>
</evidence>
<organism evidence="4 5">
    <name type="scientific">Schizopora paradoxa</name>
    <dbReference type="NCBI Taxonomy" id="27342"/>
    <lineage>
        <taxon>Eukaryota</taxon>
        <taxon>Fungi</taxon>
        <taxon>Dikarya</taxon>
        <taxon>Basidiomycota</taxon>
        <taxon>Agaricomycotina</taxon>
        <taxon>Agaricomycetes</taxon>
        <taxon>Hymenochaetales</taxon>
        <taxon>Schizoporaceae</taxon>
        <taxon>Schizopora</taxon>
    </lineage>
</organism>
<dbReference type="Gene3D" id="3.40.50.720">
    <property type="entry name" value="NAD(P)-binding Rossmann-like Domain"/>
    <property type="match status" value="1"/>
</dbReference>
<dbReference type="OrthoDB" id="294295at2759"/>
<evidence type="ECO:0000256" key="2">
    <source>
        <dbReference type="ARBA" id="ARBA00022857"/>
    </source>
</evidence>
<evidence type="ECO:0000313" key="4">
    <source>
        <dbReference type="EMBL" id="KLO08229.1"/>
    </source>
</evidence>
<dbReference type="EMBL" id="KQ086100">
    <property type="protein sequence ID" value="KLO08229.1"/>
    <property type="molecule type" value="Genomic_DNA"/>
</dbReference>
<protein>
    <submittedName>
        <fullName evidence="4">NAD-binding protein</fullName>
    </submittedName>
</protein>
<proteinExistence type="inferred from homology"/>
<keyword evidence="5" id="KW-1185">Reference proteome</keyword>
<dbReference type="InterPro" id="IPR036291">
    <property type="entry name" value="NAD(P)-bd_dom_sf"/>
</dbReference>
<dbReference type="InterPro" id="IPR057571">
    <property type="entry name" value="SDR_PhqE-like"/>
</dbReference>
<dbReference type="GO" id="GO:0016491">
    <property type="term" value="F:oxidoreductase activity"/>
    <property type="evidence" value="ECO:0007669"/>
    <property type="project" value="UniProtKB-KW"/>
</dbReference>
<accession>A0A0H2R8S1</accession>
<dbReference type="InParanoid" id="A0A0H2R8S1"/>
<dbReference type="PANTHER" id="PTHR43477">
    <property type="entry name" value="DIHYDROANTICAPSIN 7-DEHYDROGENASE"/>
    <property type="match status" value="1"/>
</dbReference>
<dbReference type="PANTHER" id="PTHR43477:SF1">
    <property type="entry name" value="DIHYDROANTICAPSIN 7-DEHYDROGENASE"/>
    <property type="match status" value="1"/>
</dbReference>
<dbReference type="SUPFAM" id="SSF51735">
    <property type="entry name" value="NAD(P)-binding Rossmann-fold domains"/>
    <property type="match status" value="1"/>
</dbReference>
<name>A0A0H2R8S1_9AGAM</name>
<dbReference type="STRING" id="27342.A0A0H2R8S1"/>
<evidence type="ECO:0000256" key="1">
    <source>
        <dbReference type="ARBA" id="ARBA00006484"/>
    </source>
</evidence>
<keyword evidence="3" id="KW-0560">Oxidoreductase</keyword>
<dbReference type="Pfam" id="PF23441">
    <property type="entry name" value="SDR"/>
    <property type="match status" value="1"/>
</dbReference>
<dbReference type="Proteomes" id="UP000053477">
    <property type="component" value="Unassembled WGS sequence"/>
</dbReference>
<dbReference type="InterPro" id="IPR051122">
    <property type="entry name" value="SDR_DHRS6-like"/>
</dbReference>
<dbReference type="InterPro" id="IPR002347">
    <property type="entry name" value="SDR_fam"/>
</dbReference>
<evidence type="ECO:0000313" key="5">
    <source>
        <dbReference type="Proteomes" id="UP000053477"/>
    </source>
</evidence>